<dbReference type="EMBL" id="KB310915">
    <property type="protein sequence ID" value="ELT90454.1"/>
    <property type="molecule type" value="Genomic_DNA"/>
</dbReference>
<dbReference type="EnsemblMetazoa" id="CapteT222718">
    <property type="protein sequence ID" value="CapteP222718"/>
    <property type="gene ID" value="CapteG222718"/>
</dbReference>
<keyword evidence="4 6" id="KW-0505">Motor protein</keyword>
<dbReference type="GO" id="GO:0005737">
    <property type="term" value="C:cytoplasm"/>
    <property type="evidence" value="ECO:0007669"/>
    <property type="project" value="TreeGrafter"/>
</dbReference>
<dbReference type="PANTHER" id="PTHR13140">
    <property type="entry name" value="MYOSIN"/>
    <property type="match status" value="1"/>
</dbReference>
<evidence type="ECO:0000256" key="2">
    <source>
        <dbReference type="ARBA" id="ARBA00022840"/>
    </source>
</evidence>
<evidence type="ECO:0000256" key="7">
    <source>
        <dbReference type="SAM" id="MobiDB-lite"/>
    </source>
</evidence>
<reference evidence="10" key="3">
    <citation type="submission" date="2015-06" db="UniProtKB">
        <authorList>
            <consortium name="EnsemblMetazoa"/>
        </authorList>
    </citation>
    <scope>IDENTIFICATION</scope>
</reference>
<evidence type="ECO:0000256" key="6">
    <source>
        <dbReference type="PROSITE-ProRule" id="PRU00782"/>
    </source>
</evidence>
<dbReference type="GO" id="GO:0007015">
    <property type="term" value="P:actin filament organization"/>
    <property type="evidence" value="ECO:0007669"/>
    <property type="project" value="TreeGrafter"/>
</dbReference>
<dbReference type="InterPro" id="IPR001609">
    <property type="entry name" value="Myosin_head_motor_dom-like"/>
</dbReference>
<evidence type="ECO:0000259" key="8">
    <source>
        <dbReference type="PROSITE" id="PS51456"/>
    </source>
</evidence>
<dbReference type="GO" id="GO:0051015">
    <property type="term" value="F:actin filament binding"/>
    <property type="evidence" value="ECO:0007669"/>
    <property type="project" value="TreeGrafter"/>
</dbReference>
<dbReference type="Gene3D" id="1.20.5.190">
    <property type="match status" value="1"/>
</dbReference>
<dbReference type="SMART" id="SM00242">
    <property type="entry name" value="MYSc"/>
    <property type="match status" value="1"/>
</dbReference>
<keyword evidence="11" id="KW-1185">Reference proteome</keyword>
<organism evidence="9">
    <name type="scientific">Capitella teleta</name>
    <name type="common">Polychaete worm</name>
    <dbReference type="NCBI Taxonomy" id="283909"/>
    <lineage>
        <taxon>Eukaryota</taxon>
        <taxon>Metazoa</taxon>
        <taxon>Spiralia</taxon>
        <taxon>Lophotrochozoa</taxon>
        <taxon>Annelida</taxon>
        <taxon>Polychaeta</taxon>
        <taxon>Sedentaria</taxon>
        <taxon>Scolecida</taxon>
        <taxon>Capitellidae</taxon>
        <taxon>Capitella</taxon>
    </lineage>
</organism>
<reference evidence="9 11" key="2">
    <citation type="journal article" date="2013" name="Nature">
        <title>Insights into bilaterian evolution from three spiralian genomes.</title>
        <authorList>
            <person name="Simakov O."/>
            <person name="Marletaz F."/>
            <person name="Cho S.J."/>
            <person name="Edsinger-Gonzales E."/>
            <person name="Havlak P."/>
            <person name="Hellsten U."/>
            <person name="Kuo D.H."/>
            <person name="Larsson T."/>
            <person name="Lv J."/>
            <person name="Arendt D."/>
            <person name="Savage R."/>
            <person name="Osoegawa K."/>
            <person name="de Jong P."/>
            <person name="Grimwood J."/>
            <person name="Chapman J.A."/>
            <person name="Shapiro H."/>
            <person name="Aerts A."/>
            <person name="Otillar R.P."/>
            <person name="Terry A.Y."/>
            <person name="Boore J.L."/>
            <person name="Grigoriev I.V."/>
            <person name="Lindberg D.R."/>
            <person name="Seaver E.C."/>
            <person name="Weisblat D.A."/>
            <person name="Putnam N.H."/>
            <person name="Rokhsar D.S."/>
        </authorList>
    </citation>
    <scope>NUCLEOTIDE SEQUENCE</scope>
    <source>
        <strain evidence="9 11">I ESC-2004</strain>
    </source>
</reference>
<dbReference type="Pfam" id="PF00612">
    <property type="entry name" value="IQ"/>
    <property type="match status" value="2"/>
</dbReference>
<dbReference type="AlphaFoldDB" id="R7T9S6"/>
<protein>
    <recommendedName>
        <fullName evidence="8">Myosin motor domain-containing protein</fullName>
    </recommendedName>
</protein>
<dbReference type="Pfam" id="PF00063">
    <property type="entry name" value="Myosin_head"/>
    <property type="match status" value="2"/>
</dbReference>
<dbReference type="Gene3D" id="3.30.70.1590">
    <property type="match status" value="1"/>
</dbReference>
<keyword evidence="1 6" id="KW-0547">Nucleotide-binding</keyword>
<dbReference type="PROSITE" id="PS51456">
    <property type="entry name" value="MYOSIN_MOTOR"/>
    <property type="match status" value="1"/>
</dbReference>
<dbReference type="STRING" id="283909.R7T9S6"/>
<dbReference type="Gene3D" id="3.40.850.10">
    <property type="entry name" value="Kinesin motor domain"/>
    <property type="match status" value="3"/>
</dbReference>
<evidence type="ECO:0000256" key="1">
    <source>
        <dbReference type="ARBA" id="ARBA00022741"/>
    </source>
</evidence>
<dbReference type="GO" id="GO:0005524">
    <property type="term" value="F:ATP binding"/>
    <property type="evidence" value="ECO:0007669"/>
    <property type="project" value="UniProtKB-UniRule"/>
</dbReference>
<evidence type="ECO:0000313" key="9">
    <source>
        <dbReference type="EMBL" id="ELT90454.1"/>
    </source>
</evidence>
<feature type="binding site" evidence="6">
    <location>
        <begin position="138"/>
        <end position="145"/>
    </location>
    <ligand>
        <name>ATP</name>
        <dbReference type="ChEBI" id="CHEBI:30616"/>
    </ligand>
</feature>
<keyword evidence="2 6" id="KW-0067">ATP-binding</keyword>
<dbReference type="SMART" id="SM00015">
    <property type="entry name" value="IQ"/>
    <property type="match status" value="2"/>
</dbReference>
<dbReference type="GO" id="GO:0016020">
    <property type="term" value="C:membrane"/>
    <property type="evidence" value="ECO:0007669"/>
    <property type="project" value="TreeGrafter"/>
</dbReference>
<keyword evidence="3 6" id="KW-0518">Myosin</keyword>
<evidence type="ECO:0000256" key="4">
    <source>
        <dbReference type="ARBA" id="ARBA00023175"/>
    </source>
</evidence>
<comment type="similarity">
    <text evidence="6">Belongs to the TRAFAC class myosin-kinesin ATPase superfamily. Myosin family.</text>
</comment>
<evidence type="ECO:0000313" key="10">
    <source>
        <dbReference type="EnsemblMetazoa" id="CapteP222718"/>
    </source>
</evidence>
<accession>R7T9S6</accession>
<feature type="domain" description="Myosin motor" evidence="8">
    <location>
        <begin position="43"/>
        <end position="693"/>
    </location>
</feature>
<reference evidence="11" key="1">
    <citation type="submission" date="2012-12" db="EMBL/GenBank/DDBJ databases">
        <authorList>
            <person name="Hellsten U."/>
            <person name="Grimwood J."/>
            <person name="Chapman J.A."/>
            <person name="Shapiro H."/>
            <person name="Aerts A."/>
            <person name="Otillar R.P."/>
            <person name="Terry A.Y."/>
            <person name="Boore J.L."/>
            <person name="Simakov O."/>
            <person name="Marletaz F."/>
            <person name="Cho S.-J."/>
            <person name="Edsinger-Gonzales E."/>
            <person name="Havlak P."/>
            <person name="Kuo D.-H."/>
            <person name="Larsson T."/>
            <person name="Lv J."/>
            <person name="Arendt D."/>
            <person name="Savage R."/>
            <person name="Osoegawa K."/>
            <person name="de Jong P."/>
            <person name="Lindberg D.R."/>
            <person name="Seaver E.C."/>
            <person name="Weisblat D.A."/>
            <person name="Putnam N.H."/>
            <person name="Grigoriev I.V."/>
            <person name="Rokhsar D.S."/>
        </authorList>
    </citation>
    <scope>NUCLEOTIDE SEQUENCE</scope>
    <source>
        <strain evidence="11">I ESC-2004</strain>
    </source>
</reference>
<proteinExistence type="inferred from homology"/>
<dbReference type="InterPro" id="IPR027417">
    <property type="entry name" value="P-loop_NTPase"/>
</dbReference>
<dbReference type="HOGENOM" id="CLU_000192_7_4_1"/>
<sequence>MIALLMSTGARAFAGFILPGSRPRSSGNVSRGCNDKESLPSHSAIDDLIYLTPTSSDQVLLCLNARYCQDEIYTRAGSTLVSVNPFKGLPRLYGTTVMDEYHTGTATSPHVYQVAQQVFSCMTSPLDDIRNQSIIVSGESGAGKTVAAKHLIKYLVTVADKKQPSRESSPSLRGMGTKIEQRILDSNPILEAFGNACTLRNENSSRFGKYIELQFSGCVTLLSPEATLQRCYFSDSDLLGASIQTYLLEKTRVAYQAEGEGTFHVFYQLLSGFPVELRDVLIPKGSPTFNAAPTHNRNKEQDAAKWRETYKALMEIGVSEEQRLGLFQILAAILHLGNVDLCHDPEDEDVCVIDEQTSGILDIYGFESFDSNSLEQLCINYANERLQQHFVRHFLKDLQECQLNRASDPENLQSRISHTLLGNRYLGLSRKGAPAFIVKHYAQSVTYDLEGMIDKNKDNIPVELIDLLQESNHSFLVLLFSQDVVLSHAPGKKQTVVLSKFKASLDSLMTSLSATHPHYIRCIKPNSASKPVHFDPKYVMQQLTACGIAEAVEISKKAFPARMSYAEFLQNFSLLLNSDPTPAAKTRSEVIPNKENEEVYEPLELLYQRQIQLTPRRKSLAPRQKLRRRADIDVDGLFPGLSSADHTRRLCATILRIALSSEFMDCNTLQSQFGRTKVFFKQGQLEALFEMRNRVLSQHAFTIQCAWRKMQRRKMNRILLIQAATRGWLERKAQRCRHKAALVIQKAYRRHTAAKHTTPISQRIPPRDDYTDMQFYTPLVPSAVDQFSTPPTSKKAPAPRRLLPPSHTPLPSIPDEYVVDKEIDADGITYHISPSPRRRLPQSRTASDAYHAVALAISASFVNQGRFRLAGAFSGLPYLEAQNGILSRRRMPRVKIRFHTRPNPVLRNGHIMSNAEFRCSLADCLDFE</sequence>
<dbReference type="PRINTS" id="PR00193">
    <property type="entry name" value="MYOSINHEAVY"/>
</dbReference>
<keyword evidence="5 6" id="KW-0009">Actin-binding</keyword>
<dbReference type="PANTHER" id="PTHR13140:SF289">
    <property type="entry name" value="UNCONVENTIONAL MYOSIN-XIX"/>
    <property type="match status" value="1"/>
</dbReference>
<dbReference type="PROSITE" id="PS50096">
    <property type="entry name" value="IQ"/>
    <property type="match status" value="1"/>
</dbReference>
<dbReference type="Gene3D" id="1.20.120.720">
    <property type="entry name" value="Myosin VI head, motor domain, U50 subdomain"/>
    <property type="match status" value="1"/>
</dbReference>
<dbReference type="SUPFAM" id="SSF52540">
    <property type="entry name" value="P-loop containing nucleoside triphosphate hydrolases"/>
    <property type="match status" value="1"/>
</dbReference>
<dbReference type="OMA" id="CSLETTW"/>
<dbReference type="Gene3D" id="1.20.58.530">
    <property type="match status" value="2"/>
</dbReference>
<feature type="region of interest" description="Actin-binding" evidence="6">
    <location>
        <begin position="505"/>
        <end position="527"/>
    </location>
</feature>
<dbReference type="OrthoDB" id="6108017at2759"/>
<name>R7T9S6_CAPTE</name>
<evidence type="ECO:0000256" key="3">
    <source>
        <dbReference type="ARBA" id="ARBA00023123"/>
    </source>
</evidence>
<dbReference type="Proteomes" id="UP000014760">
    <property type="component" value="Unassembled WGS sequence"/>
</dbReference>
<feature type="region of interest" description="Disordered" evidence="7">
    <location>
        <begin position="783"/>
        <end position="809"/>
    </location>
</feature>
<dbReference type="InterPro" id="IPR036961">
    <property type="entry name" value="Kinesin_motor_dom_sf"/>
</dbReference>
<dbReference type="CDD" id="cd00124">
    <property type="entry name" value="MYSc"/>
    <property type="match status" value="1"/>
</dbReference>
<dbReference type="GO" id="GO:0016459">
    <property type="term" value="C:myosin complex"/>
    <property type="evidence" value="ECO:0007669"/>
    <property type="project" value="UniProtKB-KW"/>
</dbReference>
<dbReference type="GO" id="GO:0000146">
    <property type="term" value="F:microfilament motor activity"/>
    <property type="evidence" value="ECO:0007669"/>
    <property type="project" value="TreeGrafter"/>
</dbReference>
<evidence type="ECO:0000256" key="5">
    <source>
        <dbReference type="ARBA" id="ARBA00023203"/>
    </source>
</evidence>
<gene>
    <name evidence="9" type="ORF">CAPTEDRAFT_222718</name>
</gene>
<dbReference type="EMBL" id="AMQN01003097">
    <property type="status" value="NOT_ANNOTATED_CDS"/>
    <property type="molecule type" value="Genomic_DNA"/>
</dbReference>
<dbReference type="InterPro" id="IPR000048">
    <property type="entry name" value="IQ_motif_EF-hand-BS"/>
</dbReference>
<evidence type="ECO:0000313" key="11">
    <source>
        <dbReference type="Proteomes" id="UP000014760"/>
    </source>
</evidence>